<organism evidence="2 3">
    <name type="scientific">Labeo rohita</name>
    <name type="common">Indian major carp</name>
    <name type="synonym">Cyprinus rohita</name>
    <dbReference type="NCBI Taxonomy" id="84645"/>
    <lineage>
        <taxon>Eukaryota</taxon>
        <taxon>Metazoa</taxon>
        <taxon>Chordata</taxon>
        <taxon>Craniata</taxon>
        <taxon>Vertebrata</taxon>
        <taxon>Euteleostomi</taxon>
        <taxon>Actinopterygii</taxon>
        <taxon>Neopterygii</taxon>
        <taxon>Teleostei</taxon>
        <taxon>Ostariophysi</taxon>
        <taxon>Cypriniformes</taxon>
        <taxon>Cyprinidae</taxon>
        <taxon>Labeoninae</taxon>
        <taxon>Labeonini</taxon>
        <taxon>Labeo</taxon>
    </lineage>
</organism>
<feature type="region of interest" description="Disordered" evidence="1">
    <location>
        <begin position="84"/>
        <end position="122"/>
    </location>
</feature>
<sequence length="155" mass="17150">MDCSAFSVTLKDSTSSSNRILSLTEFVVAFGKYTSHFYTYHKLFSAKCATQVAQWNQCPYWGALDFDIYNRVFLGCRVMPDPESVPGPSGIETPPSGSGSGRIGPLSAPEPDEYTDPETRIPSQEALNEMTYSVGQLLGWLVYSDDKGIPEVKRF</sequence>
<proteinExistence type="predicted"/>
<comment type="caution">
    <text evidence="2">The sequence shown here is derived from an EMBL/GenBank/DDBJ whole genome shotgun (WGS) entry which is preliminary data.</text>
</comment>
<protein>
    <submittedName>
        <fullName evidence="2">Poly</fullName>
    </submittedName>
</protein>
<evidence type="ECO:0000313" key="3">
    <source>
        <dbReference type="Proteomes" id="UP000290572"/>
    </source>
</evidence>
<reference evidence="2 3" key="1">
    <citation type="submission" date="2018-03" db="EMBL/GenBank/DDBJ databases">
        <title>Draft genome sequence of Rohu Carp (Labeo rohita).</title>
        <authorList>
            <person name="Das P."/>
            <person name="Kushwaha B."/>
            <person name="Joshi C.G."/>
            <person name="Kumar D."/>
            <person name="Nagpure N.S."/>
            <person name="Sahoo L."/>
            <person name="Das S.P."/>
            <person name="Bit A."/>
            <person name="Patnaik S."/>
            <person name="Meher P.K."/>
            <person name="Jayasankar P."/>
            <person name="Koringa P.G."/>
            <person name="Patel N.V."/>
            <person name="Hinsu A.T."/>
            <person name="Kumar R."/>
            <person name="Pandey M."/>
            <person name="Agarwal S."/>
            <person name="Srivastava S."/>
            <person name="Singh M."/>
            <person name="Iquebal M.A."/>
            <person name="Jaiswal S."/>
            <person name="Angadi U.B."/>
            <person name="Kumar N."/>
            <person name="Raza M."/>
            <person name="Shah T.M."/>
            <person name="Rai A."/>
            <person name="Jena J.K."/>
        </authorList>
    </citation>
    <scope>NUCLEOTIDE SEQUENCE [LARGE SCALE GENOMIC DNA]</scope>
    <source>
        <strain evidence="2">DASCIFA01</strain>
        <tissue evidence="2">Testis</tissue>
    </source>
</reference>
<evidence type="ECO:0000313" key="2">
    <source>
        <dbReference type="EMBL" id="RXN38650.1"/>
    </source>
</evidence>
<gene>
    <name evidence="2" type="ORF">ROHU_000933</name>
</gene>
<keyword evidence="3" id="KW-1185">Reference proteome</keyword>
<dbReference type="EMBL" id="QBIY01004658">
    <property type="protein sequence ID" value="RXN38650.1"/>
    <property type="molecule type" value="Genomic_DNA"/>
</dbReference>
<dbReference type="AlphaFoldDB" id="A0A498P208"/>
<name>A0A498P208_LABRO</name>
<evidence type="ECO:0000256" key="1">
    <source>
        <dbReference type="SAM" id="MobiDB-lite"/>
    </source>
</evidence>
<dbReference type="Proteomes" id="UP000290572">
    <property type="component" value="Unassembled WGS sequence"/>
</dbReference>
<accession>A0A498P208</accession>